<dbReference type="AlphaFoldDB" id="A0A6L2P2A1"/>
<accession>A0A6L2P2A1</accession>
<sequence length="124" mass="14632">MQTQDISICRRWKTQPVSICLTRQTQASSSNSRSNRRDIYFYNNATHYDCHPPLRVHGQIAWTPINPGRRFKACPIYDMDQKCGFYGFTDIELPSDCYKDLLYNIHEKQVIKENGKDFKFEGSW</sequence>
<reference evidence="1" key="1">
    <citation type="journal article" date="2019" name="Sci. Rep.">
        <title>Draft genome of Tanacetum cinerariifolium, the natural source of mosquito coil.</title>
        <authorList>
            <person name="Yamashiro T."/>
            <person name="Shiraishi A."/>
            <person name="Satake H."/>
            <person name="Nakayama K."/>
        </authorList>
    </citation>
    <scope>NUCLEOTIDE SEQUENCE</scope>
</reference>
<proteinExistence type="predicted"/>
<name>A0A6L2P2A1_TANCI</name>
<evidence type="ECO:0000313" key="1">
    <source>
        <dbReference type="EMBL" id="GEU92550.1"/>
    </source>
</evidence>
<gene>
    <name evidence="1" type="ORF">Tci_064528</name>
</gene>
<dbReference type="EMBL" id="BKCJ010010653">
    <property type="protein sequence ID" value="GEU92550.1"/>
    <property type="molecule type" value="Genomic_DNA"/>
</dbReference>
<comment type="caution">
    <text evidence="1">The sequence shown here is derived from an EMBL/GenBank/DDBJ whole genome shotgun (WGS) entry which is preliminary data.</text>
</comment>
<protein>
    <submittedName>
        <fullName evidence="1">Uncharacterized protein</fullName>
    </submittedName>
</protein>
<organism evidence="1">
    <name type="scientific">Tanacetum cinerariifolium</name>
    <name type="common">Dalmatian daisy</name>
    <name type="synonym">Chrysanthemum cinerariifolium</name>
    <dbReference type="NCBI Taxonomy" id="118510"/>
    <lineage>
        <taxon>Eukaryota</taxon>
        <taxon>Viridiplantae</taxon>
        <taxon>Streptophyta</taxon>
        <taxon>Embryophyta</taxon>
        <taxon>Tracheophyta</taxon>
        <taxon>Spermatophyta</taxon>
        <taxon>Magnoliopsida</taxon>
        <taxon>eudicotyledons</taxon>
        <taxon>Gunneridae</taxon>
        <taxon>Pentapetalae</taxon>
        <taxon>asterids</taxon>
        <taxon>campanulids</taxon>
        <taxon>Asterales</taxon>
        <taxon>Asteraceae</taxon>
        <taxon>Asteroideae</taxon>
        <taxon>Anthemideae</taxon>
        <taxon>Anthemidinae</taxon>
        <taxon>Tanacetum</taxon>
    </lineage>
</organism>